<gene>
    <name evidence="3" type="ORF">C6N40_01090</name>
</gene>
<dbReference type="RefSeq" id="WP_106989154.1">
    <property type="nucleotide sequence ID" value="NZ_JAVEVW010000072.1"/>
</dbReference>
<dbReference type="AlphaFoldDB" id="A0A2P6MCQ2"/>
<comment type="caution">
    <text evidence="3">The sequence shown here is derived from an EMBL/GenBank/DDBJ whole genome shotgun (WGS) entry which is preliminary data.</text>
</comment>
<evidence type="ECO:0000313" key="3">
    <source>
        <dbReference type="EMBL" id="PRH83767.1"/>
    </source>
</evidence>
<dbReference type="Proteomes" id="UP000241736">
    <property type="component" value="Unassembled WGS sequence"/>
</dbReference>
<feature type="signal peptide" evidence="2">
    <location>
        <begin position="1"/>
        <end position="24"/>
    </location>
</feature>
<feature type="compositionally biased region" description="Low complexity" evidence="1">
    <location>
        <begin position="29"/>
        <end position="39"/>
    </location>
</feature>
<proteinExistence type="predicted"/>
<dbReference type="EMBL" id="PVLF01000001">
    <property type="protein sequence ID" value="PRH83767.1"/>
    <property type="molecule type" value="Genomic_DNA"/>
</dbReference>
<evidence type="ECO:0000256" key="1">
    <source>
        <dbReference type="SAM" id="MobiDB-lite"/>
    </source>
</evidence>
<sequence length="184" mass="18928">MNLRPITAGLLLATLAACSPASDAPPPATGADPAARAASAPPPAAPAAKAQGDCDLISNEELSQAFDGRLSVRRAGGRGERGSGCTFSLAEVDESELVLQAGGLDQFNARKQSYSSQSGVAMEPLDIGREAWLVNNAQVIAVREDGGSVSLGLLLITLGQTPPVDKAQAREGLEELARLALERL</sequence>
<organism evidence="3 4">
    <name type="scientific">Arenimonas caeni</name>
    <dbReference type="NCBI Taxonomy" id="2058085"/>
    <lineage>
        <taxon>Bacteria</taxon>
        <taxon>Pseudomonadati</taxon>
        <taxon>Pseudomonadota</taxon>
        <taxon>Gammaproteobacteria</taxon>
        <taxon>Lysobacterales</taxon>
        <taxon>Lysobacteraceae</taxon>
        <taxon>Arenimonas</taxon>
    </lineage>
</organism>
<feature type="chain" id="PRO_5015143437" description="DUF3558 domain-containing protein" evidence="2">
    <location>
        <begin position="25"/>
        <end position="184"/>
    </location>
</feature>
<evidence type="ECO:0008006" key="5">
    <source>
        <dbReference type="Google" id="ProtNLM"/>
    </source>
</evidence>
<evidence type="ECO:0000313" key="4">
    <source>
        <dbReference type="Proteomes" id="UP000241736"/>
    </source>
</evidence>
<protein>
    <recommendedName>
        <fullName evidence="5">DUF3558 domain-containing protein</fullName>
    </recommendedName>
</protein>
<reference evidence="3 4" key="1">
    <citation type="submission" date="2018-03" db="EMBL/GenBank/DDBJ databases">
        <title>Arenimonas caeni sp. nov., isolated from activated sludge.</title>
        <authorList>
            <person name="Liu H."/>
        </authorList>
    </citation>
    <scope>NUCLEOTIDE SEQUENCE [LARGE SCALE GENOMIC DNA]</scope>
    <source>
        <strain evidence="4">z29</strain>
    </source>
</reference>
<accession>A0A2P6MCQ2</accession>
<evidence type="ECO:0000256" key="2">
    <source>
        <dbReference type="SAM" id="SignalP"/>
    </source>
</evidence>
<dbReference type="PROSITE" id="PS51257">
    <property type="entry name" value="PROKAR_LIPOPROTEIN"/>
    <property type="match status" value="1"/>
</dbReference>
<keyword evidence="4" id="KW-1185">Reference proteome</keyword>
<feature type="region of interest" description="Disordered" evidence="1">
    <location>
        <begin position="21"/>
        <end position="50"/>
    </location>
</feature>
<name>A0A2P6MCQ2_9GAMM</name>
<keyword evidence="2" id="KW-0732">Signal</keyword>